<name>A0ABS6S2Q2_9BACT</name>
<keyword evidence="1" id="KW-0732">Signal</keyword>
<dbReference type="RefSeq" id="WP_218253298.1">
    <property type="nucleotide sequence ID" value="NZ_JABXWD010000314.1"/>
</dbReference>
<evidence type="ECO:0008006" key="4">
    <source>
        <dbReference type="Google" id="ProtNLM"/>
    </source>
</evidence>
<dbReference type="EMBL" id="JABXWD010000314">
    <property type="protein sequence ID" value="MBV6342684.1"/>
    <property type="molecule type" value="Genomic_DNA"/>
</dbReference>
<sequence length="135" mass="14306">MKRKLLYIVLVLCLLLSASSEEVFAETWILLDAANSTEPGTLKAVTFADFRTWSCDVTTTGNPTAVAVCIEGNQTGAMVFDPSCMADVTLTAAQIAANIGSFSIVDSPARYIRARLKILTGGTLPTVSVVCTGVR</sequence>
<keyword evidence="3" id="KW-1185">Reference proteome</keyword>
<organism evidence="2 3">
    <name type="scientific">Candidatus Magnetobacterium casense</name>
    <dbReference type="NCBI Taxonomy" id="1455061"/>
    <lineage>
        <taxon>Bacteria</taxon>
        <taxon>Pseudomonadati</taxon>
        <taxon>Nitrospirota</taxon>
        <taxon>Thermodesulfovibrionia</taxon>
        <taxon>Thermodesulfovibrionales</taxon>
        <taxon>Candidatus Magnetobacteriaceae</taxon>
        <taxon>Candidatus Magnetobacterium</taxon>
    </lineage>
</organism>
<dbReference type="Proteomes" id="UP001196980">
    <property type="component" value="Unassembled WGS sequence"/>
</dbReference>
<accession>A0ABS6S2Q2</accession>
<protein>
    <recommendedName>
        <fullName evidence="4">Secreted protein</fullName>
    </recommendedName>
</protein>
<feature type="chain" id="PRO_5045639650" description="Secreted protein" evidence="1">
    <location>
        <begin position="26"/>
        <end position="135"/>
    </location>
</feature>
<evidence type="ECO:0000313" key="2">
    <source>
        <dbReference type="EMBL" id="MBV6342684.1"/>
    </source>
</evidence>
<evidence type="ECO:0000256" key="1">
    <source>
        <dbReference type="SAM" id="SignalP"/>
    </source>
</evidence>
<comment type="caution">
    <text evidence="2">The sequence shown here is derived from an EMBL/GenBank/DDBJ whole genome shotgun (WGS) entry which is preliminary data.</text>
</comment>
<gene>
    <name evidence="2" type="ORF">HWQ67_13935</name>
</gene>
<reference evidence="2 3" key="1">
    <citation type="journal article" date="2020" name="J Geophys Res Biogeosci">
        <title>Magnetotaxis as an Adaptation to Enable Bacterial Shuttling of Microbial Sulfur and Sulfur Cycling Across Aquatic Oxic#Anoxic Interfaces.</title>
        <authorList>
            <person name="Li J."/>
            <person name="Liu P."/>
            <person name="Wang J."/>
            <person name="Roberts A.P."/>
            <person name="Pan Y."/>
        </authorList>
    </citation>
    <scope>NUCLEOTIDE SEQUENCE [LARGE SCALE GENOMIC DNA]</scope>
    <source>
        <strain evidence="2 3">MYR-1_YQ</strain>
    </source>
</reference>
<proteinExistence type="predicted"/>
<evidence type="ECO:0000313" key="3">
    <source>
        <dbReference type="Proteomes" id="UP001196980"/>
    </source>
</evidence>
<feature type="signal peptide" evidence="1">
    <location>
        <begin position="1"/>
        <end position="25"/>
    </location>
</feature>